<feature type="region of interest" description="Disordered" evidence="2">
    <location>
        <begin position="1"/>
        <end position="83"/>
    </location>
</feature>
<name>A0A426ZZX0_ENSVE</name>
<comment type="caution">
    <text evidence="3">The sequence shown here is derived from an EMBL/GenBank/DDBJ whole genome shotgun (WGS) entry which is preliminary data.</text>
</comment>
<organism evidence="3 4">
    <name type="scientific">Ensete ventricosum</name>
    <name type="common">Abyssinian banana</name>
    <name type="synonym">Musa ensete</name>
    <dbReference type="NCBI Taxonomy" id="4639"/>
    <lineage>
        <taxon>Eukaryota</taxon>
        <taxon>Viridiplantae</taxon>
        <taxon>Streptophyta</taxon>
        <taxon>Embryophyta</taxon>
        <taxon>Tracheophyta</taxon>
        <taxon>Spermatophyta</taxon>
        <taxon>Magnoliopsida</taxon>
        <taxon>Liliopsida</taxon>
        <taxon>Zingiberales</taxon>
        <taxon>Musaceae</taxon>
        <taxon>Ensete</taxon>
    </lineage>
</organism>
<protein>
    <submittedName>
        <fullName evidence="3">Uncharacterized protein</fullName>
    </submittedName>
</protein>
<dbReference type="SUPFAM" id="SSF103657">
    <property type="entry name" value="BAR/IMD domain-like"/>
    <property type="match status" value="1"/>
</dbReference>
<accession>A0A426ZZX0</accession>
<evidence type="ECO:0000313" key="4">
    <source>
        <dbReference type="Proteomes" id="UP000287651"/>
    </source>
</evidence>
<evidence type="ECO:0000256" key="1">
    <source>
        <dbReference type="SAM" id="Coils"/>
    </source>
</evidence>
<feature type="coiled-coil region" evidence="1">
    <location>
        <begin position="176"/>
        <end position="238"/>
    </location>
</feature>
<evidence type="ECO:0000256" key="2">
    <source>
        <dbReference type="SAM" id="MobiDB-lite"/>
    </source>
</evidence>
<dbReference type="InterPro" id="IPR027267">
    <property type="entry name" value="AH/BAR_dom_sf"/>
</dbReference>
<reference evidence="3 4" key="1">
    <citation type="journal article" date="2014" name="Agronomy (Basel)">
        <title>A Draft Genome Sequence for Ensete ventricosum, the Drought-Tolerant Tree Against Hunger.</title>
        <authorList>
            <person name="Harrison J."/>
            <person name="Moore K.A."/>
            <person name="Paszkiewicz K."/>
            <person name="Jones T."/>
            <person name="Grant M."/>
            <person name="Ambacheew D."/>
            <person name="Muzemil S."/>
            <person name="Studholme D.J."/>
        </authorList>
    </citation>
    <scope>NUCLEOTIDE SEQUENCE [LARGE SCALE GENOMIC DNA]</scope>
</reference>
<keyword evidence="1" id="KW-0175">Coiled coil</keyword>
<dbReference type="AlphaFoldDB" id="A0A426ZZX0"/>
<dbReference type="EMBL" id="AMZH03004318">
    <property type="protein sequence ID" value="RRT69508.1"/>
    <property type="molecule type" value="Genomic_DNA"/>
</dbReference>
<sequence>MPKVSGGKPSATRAVAPAREVSETLSNEARRSSSKRPSDGSAPQSGDPTRKHKKVKVLLRRHKSRRDEGGSQSHSRGKEPAGLVEELKASKESVEEIVALVSHRPKSMKNLCETLVRKDDEGYYALYMSDLALQDPDKEMRARRSGSRLIMFMGYRITNLQQEIDALKSGGGPEAVVAAEERATELEKELETIKHERDEALQQLETSVKELNEARGDLSEARRELKEARVKVYRTNDDLLKSVKELESVQVELSRRAIDDYKGSTGFKEDLKRMGRVSYEYGYYVALARFHAFI</sequence>
<dbReference type="Proteomes" id="UP000287651">
    <property type="component" value="Unassembled WGS sequence"/>
</dbReference>
<feature type="compositionally biased region" description="Basic residues" evidence="2">
    <location>
        <begin position="50"/>
        <end position="64"/>
    </location>
</feature>
<proteinExistence type="predicted"/>
<evidence type="ECO:0000313" key="3">
    <source>
        <dbReference type="EMBL" id="RRT69508.1"/>
    </source>
</evidence>
<gene>
    <name evidence="3" type="ORF">B296_00037318</name>
</gene>